<evidence type="ECO:0000256" key="4">
    <source>
        <dbReference type="ARBA" id="ARBA00022643"/>
    </source>
</evidence>
<comment type="cofactor">
    <cofactor evidence="1">
        <name>FMN</name>
        <dbReference type="ChEBI" id="CHEBI:58210"/>
    </cofactor>
</comment>
<dbReference type="InterPro" id="IPR045247">
    <property type="entry name" value="Oye-like"/>
</dbReference>
<dbReference type="PANTHER" id="PTHR22893:SF91">
    <property type="entry name" value="NADPH DEHYDROGENASE 2-RELATED"/>
    <property type="match status" value="1"/>
</dbReference>
<dbReference type="InterPro" id="IPR001155">
    <property type="entry name" value="OxRdtase_FMN_N"/>
</dbReference>
<reference evidence="8" key="1">
    <citation type="journal article" date="2016" name="Proc. Natl. Acad. Sci. U.S.A.">
        <title>Chromosome-level assembly of Arabidopsis thaliana Ler reveals the extent of translocation and inversion polymorphisms.</title>
        <authorList>
            <person name="Zapata L."/>
            <person name="Ding J."/>
            <person name="Willing E.M."/>
            <person name="Hartwig B."/>
            <person name="Bezdan D."/>
            <person name="Jiao W.B."/>
            <person name="Patel V."/>
            <person name="Velikkakam James G."/>
            <person name="Koornneef M."/>
            <person name="Ossowski S."/>
            <person name="Schneeberger K."/>
        </authorList>
    </citation>
    <scope>NUCLEOTIDE SEQUENCE [LARGE SCALE GENOMIC DNA]</scope>
    <source>
        <strain evidence="8">cv. Landsberg erecta</strain>
    </source>
</reference>
<dbReference type="GO" id="GO:0010181">
    <property type="term" value="F:FMN binding"/>
    <property type="evidence" value="ECO:0007669"/>
    <property type="project" value="InterPro"/>
</dbReference>
<evidence type="ECO:0000313" key="7">
    <source>
        <dbReference type="EMBL" id="OAO91130.1"/>
    </source>
</evidence>
<keyword evidence="4" id="KW-0288">FMN</keyword>
<evidence type="ECO:0000259" key="6">
    <source>
        <dbReference type="Pfam" id="PF00724"/>
    </source>
</evidence>
<keyword evidence="3" id="KW-0285">Flavoprotein</keyword>
<keyword evidence="5" id="KW-0521">NADP</keyword>
<evidence type="ECO:0000256" key="5">
    <source>
        <dbReference type="ARBA" id="ARBA00022857"/>
    </source>
</evidence>
<dbReference type="Proteomes" id="UP000078284">
    <property type="component" value="Chromosome 5"/>
</dbReference>
<name>A0A178UBT2_ARATH</name>
<evidence type="ECO:0000256" key="1">
    <source>
        <dbReference type="ARBA" id="ARBA00001917"/>
    </source>
</evidence>
<comment type="caution">
    <text evidence="7">The sequence shown here is derived from an EMBL/GenBank/DDBJ whole genome shotgun (WGS) entry which is preliminary data.</text>
</comment>
<dbReference type="AlphaFoldDB" id="A0A178UBT2"/>
<proteinExistence type="inferred from homology"/>
<gene>
    <name evidence="7" type="ordered locus">AXX17_At5g53260</name>
</gene>
<evidence type="ECO:0000256" key="2">
    <source>
        <dbReference type="ARBA" id="ARBA00005979"/>
    </source>
</evidence>
<comment type="similarity">
    <text evidence="2">Belongs to the NADH:flavin oxidoreductase/NADH oxidase family.</text>
</comment>
<organism evidence="7 8">
    <name type="scientific">Arabidopsis thaliana</name>
    <name type="common">Mouse-ear cress</name>
    <dbReference type="NCBI Taxonomy" id="3702"/>
    <lineage>
        <taxon>Eukaryota</taxon>
        <taxon>Viridiplantae</taxon>
        <taxon>Streptophyta</taxon>
        <taxon>Embryophyta</taxon>
        <taxon>Tracheophyta</taxon>
        <taxon>Spermatophyta</taxon>
        <taxon>Magnoliopsida</taxon>
        <taxon>eudicotyledons</taxon>
        <taxon>Gunneridae</taxon>
        <taxon>Pentapetalae</taxon>
        <taxon>rosids</taxon>
        <taxon>malvids</taxon>
        <taxon>Brassicales</taxon>
        <taxon>Brassicaceae</taxon>
        <taxon>Camelineae</taxon>
        <taxon>Arabidopsis</taxon>
    </lineage>
</organism>
<dbReference type="InterPro" id="IPR013785">
    <property type="entry name" value="Aldolase_TIM"/>
</dbReference>
<sequence length="103" mass="11964">MFQIQLKGSYEYTPGIWTKQQVKAWKPIVDAVHDKGNIFFCQIWHVGVSNRDGEAPISCTDKAMMHTKDLFTPPRRLSTEEFPGIVNEMLWKMALVKWSFMVT</sequence>
<dbReference type="SUPFAM" id="SSF51395">
    <property type="entry name" value="FMN-linked oxidoreductases"/>
    <property type="match status" value="1"/>
</dbReference>
<dbReference type="Gene3D" id="3.20.20.70">
    <property type="entry name" value="Aldolase class I"/>
    <property type="match status" value="1"/>
</dbReference>
<dbReference type="EMBL" id="LUHQ01000005">
    <property type="protein sequence ID" value="OAO91130.1"/>
    <property type="molecule type" value="Genomic_DNA"/>
</dbReference>
<dbReference type="PANTHER" id="PTHR22893">
    <property type="entry name" value="NADH OXIDOREDUCTASE-RELATED"/>
    <property type="match status" value="1"/>
</dbReference>
<feature type="domain" description="NADH:flavin oxidoreductase/NADH oxidase N-terminal" evidence="6">
    <location>
        <begin position="9"/>
        <end position="52"/>
    </location>
</feature>
<dbReference type="Pfam" id="PF00724">
    <property type="entry name" value="Oxidored_FMN"/>
    <property type="match status" value="1"/>
</dbReference>
<accession>A0A178UBT2</accession>
<protein>
    <recommendedName>
        <fullName evidence="6">NADH:flavin oxidoreductase/NADH oxidase N-terminal domain-containing protein</fullName>
    </recommendedName>
</protein>
<dbReference type="GO" id="GO:0016491">
    <property type="term" value="F:oxidoreductase activity"/>
    <property type="evidence" value="ECO:0007669"/>
    <property type="project" value="InterPro"/>
</dbReference>
<evidence type="ECO:0000256" key="3">
    <source>
        <dbReference type="ARBA" id="ARBA00022630"/>
    </source>
</evidence>
<evidence type="ECO:0000313" key="8">
    <source>
        <dbReference type="Proteomes" id="UP000078284"/>
    </source>
</evidence>